<dbReference type="InterPro" id="IPR046863">
    <property type="entry name" value="MbnP-like_dom"/>
</dbReference>
<dbReference type="EMBL" id="RBWS01000022">
    <property type="protein sequence ID" value="RKO69196.1"/>
    <property type="molecule type" value="Genomic_DNA"/>
</dbReference>
<evidence type="ECO:0000259" key="1">
    <source>
        <dbReference type="Pfam" id="PF20243"/>
    </source>
</evidence>
<keyword evidence="3" id="KW-1185">Reference proteome</keyword>
<accession>A0A420VS64</accession>
<gene>
    <name evidence="2" type="ORF">D7322_23480</name>
</gene>
<protein>
    <recommendedName>
        <fullName evidence="1">Copper-binding protein MbnP-like domain-containing protein</fullName>
    </recommendedName>
</protein>
<dbReference type="PROSITE" id="PS51257">
    <property type="entry name" value="PROKAR_LIPOPROTEIN"/>
    <property type="match status" value="1"/>
</dbReference>
<evidence type="ECO:0000313" key="2">
    <source>
        <dbReference type="EMBL" id="RKO69196.1"/>
    </source>
</evidence>
<evidence type="ECO:0000313" key="3">
    <source>
        <dbReference type="Proteomes" id="UP000282423"/>
    </source>
</evidence>
<feature type="domain" description="Copper-binding protein MbnP-like" evidence="1">
    <location>
        <begin position="30"/>
        <end position="225"/>
    </location>
</feature>
<dbReference type="Proteomes" id="UP000282423">
    <property type="component" value="Unassembled WGS sequence"/>
</dbReference>
<dbReference type="RefSeq" id="WP_121126630.1">
    <property type="nucleotide sequence ID" value="NZ_RBWS01000022.1"/>
</dbReference>
<dbReference type="OrthoDB" id="1422031at2"/>
<comment type="caution">
    <text evidence="2">The sequence shown here is derived from an EMBL/GenBank/DDBJ whole genome shotgun (WGS) entry which is preliminary data.</text>
</comment>
<name>A0A420VS64_9SPHI</name>
<proteinExistence type="predicted"/>
<dbReference type="Pfam" id="PF20243">
    <property type="entry name" value="MbnP"/>
    <property type="match status" value="1"/>
</dbReference>
<organism evidence="2 3">
    <name type="scientific">Sphingobacterium puteale</name>
    <dbReference type="NCBI Taxonomy" id="2420510"/>
    <lineage>
        <taxon>Bacteria</taxon>
        <taxon>Pseudomonadati</taxon>
        <taxon>Bacteroidota</taxon>
        <taxon>Sphingobacteriia</taxon>
        <taxon>Sphingobacteriales</taxon>
        <taxon>Sphingobacteriaceae</taxon>
        <taxon>Sphingobacterium</taxon>
    </lineage>
</organism>
<reference evidence="2 3" key="1">
    <citation type="submission" date="2018-10" db="EMBL/GenBank/DDBJ databases">
        <title>Sphingobacterium sp. M05W1-28.</title>
        <authorList>
            <person name="Cai H."/>
        </authorList>
    </citation>
    <scope>NUCLEOTIDE SEQUENCE [LARGE SCALE GENOMIC DNA]</scope>
    <source>
        <strain evidence="2 3">M05W1-28</strain>
    </source>
</reference>
<dbReference type="AlphaFoldDB" id="A0A420VS64"/>
<sequence>MIKKSFFSIALLTMMASCSKDTELVEVAGGNLSIEFDNVVGNEDFALDKAFDIDGKTYTFNSFRYWVSNIRLQKQNGEWIEIPNSYYLIEETKDIAIQDGAYNYPARKREQIDLQNLPIETYTAIEFGIGVDSELNDNLSITSGELSAMTGMTNISWMWHTSYIFTSLKGLAEDGTTKIIKIETGLNDNYRTVKIDFKTPVNLAQETRSKIEFKGDVLSLLGSFDSWETPVVGAQQLKQMKTISDHFSTNFFTLK</sequence>